<evidence type="ECO:0000313" key="4">
    <source>
        <dbReference type="Proteomes" id="UP000734854"/>
    </source>
</evidence>
<dbReference type="Proteomes" id="UP000734854">
    <property type="component" value="Unassembled WGS sequence"/>
</dbReference>
<dbReference type="Pfam" id="PF11834">
    <property type="entry name" value="KHA"/>
    <property type="match status" value="1"/>
</dbReference>
<dbReference type="InterPro" id="IPR021789">
    <property type="entry name" value="KHA_dom"/>
</dbReference>
<feature type="region of interest" description="Disordered" evidence="1">
    <location>
        <begin position="1"/>
        <end position="25"/>
    </location>
</feature>
<sequence length="154" mass="16631">MPQAAEEEFQSSSRDHGTEKAESATGAHFHNSLFGVISAANVGARRHNQGGLLSPLFGGIPRPLLPDEGGSMRSACLPPPRVTISCPDRSETVKRKLVLLPNSLRELLDVGSKTFGFEARKVLTEDGAEIDDVRLIRDGDRLVLSGEGQTRIEN</sequence>
<dbReference type="PROSITE" id="PS51490">
    <property type="entry name" value="KHA"/>
    <property type="match status" value="1"/>
</dbReference>
<dbReference type="EMBL" id="JACMSC010000001">
    <property type="protein sequence ID" value="KAG6536953.1"/>
    <property type="molecule type" value="Genomic_DNA"/>
</dbReference>
<name>A0A8J5I6T2_ZINOF</name>
<reference evidence="3 4" key="1">
    <citation type="submission" date="2020-08" db="EMBL/GenBank/DDBJ databases">
        <title>Plant Genome Project.</title>
        <authorList>
            <person name="Zhang R.-G."/>
        </authorList>
    </citation>
    <scope>NUCLEOTIDE SEQUENCE [LARGE SCALE GENOMIC DNA]</scope>
    <source>
        <tissue evidence="3">Rhizome</tissue>
    </source>
</reference>
<evidence type="ECO:0000259" key="2">
    <source>
        <dbReference type="PROSITE" id="PS51490"/>
    </source>
</evidence>
<feature type="domain" description="KHA" evidence="2">
    <location>
        <begin position="81"/>
        <end position="154"/>
    </location>
</feature>
<comment type="caution">
    <text evidence="3">The sequence shown here is derived from an EMBL/GenBank/DDBJ whole genome shotgun (WGS) entry which is preliminary data.</text>
</comment>
<evidence type="ECO:0000313" key="3">
    <source>
        <dbReference type="EMBL" id="KAG6536953.1"/>
    </source>
</evidence>
<keyword evidence="4" id="KW-1185">Reference proteome</keyword>
<proteinExistence type="predicted"/>
<accession>A0A8J5I6T2</accession>
<dbReference type="AlphaFoldDB" id="A0A8J5I6T2"/>
<evidence type="ECO:0000256" key="1">
    <source>
        <dbReference type="SAM" id="MobiDB-lite"/>
    </source>
</evidence>
<organism evidence="3 4">
    <name type="scientific">Zingiber officinale</name>
    <name type="common">Ginger</name>
    <name type="synonym">Amomum zingiber</name>
    <dbReference type="NCBI Taxonomy" id="94328"/>
    <lineage>
        <taxon>Eukaryota</taxon>
        <taxon>Viridiplantae</taxon>
        <taxon>Streptophyta</taxon>
        <taxon>Embryophyta</taxon>
        <taxon>Tracheophyta</taxon>
        <taxon>Spermatophyta</taxon>
        <taxon>Magnoliopsida</taxon>
        <taxon>Liliopsida</taxon>
        <taxon>Zingiberales</taxon>
        <taxon>Zingiberaceae</taxon>
        <taxon>Zingiber</taxon>
    </lineage>
</organism>
<gene>
    <name evidence="3" type="ORF">ZIOFF_002031</name>
</gene>
<protein>
    <recommendedName>
        <fullName evidence="2">KHA domain-containing protein</fullName>
    </recommendedName>
</protein>
<feature type="compositionally biased region" description="Basic and acidic residues" evidence="1">
    <location>
        <begin position="13"/>
        <end position="22"/>
    </location>
</feature>